<feature type="binding site" evidence="10 13">
    <location>
        <position position="34"/>
    </location>
    <ligand>
        <name>a divalent metal cation</name>
        <dbReference type="ChEBI" id="CHEBI:60240"/>
    </ligand>
</feature>
<organism evidence="15 16">
    <name type="scientific">Boudabousia liubingyangii</name>
    <dbReference type="NCBI Taxonomy" id="1921764"/>
    <lineage>
        <taxon>Bacteria</taxon>
        <taxon>Bacillati</taxon>
        <taxon>Actinomycetota</taxon>
        <taxon>Actinomycetes</taxon>
        <taxon>Actinomycetales</taxon>
        <taxon>Actinomycetaceae</taxon>
        <taxon>Boudabousia</taxon>
    </lineage>
</organism>
<dbReference type="GO" id="GO:0019323">
    <property type="term" value="P:pentose catabolic process"/>
    <property type="evidence" value="ECO:0007669"/>
    <property type="project" value="UniProtKB-UniRule"/>
</dbReference>
<dbReference type="STRING" id="1921764.BSR28_04185"/>
<dbReference type="PROSITE" id="PS01086">
    <property type="entry name" value="RIBUL_P_3_EPIMER_2"/>
    <property type="match status" value="1"/>
</dbReference>
<keyword evidence="13" id="KW-0170">Cobalt</keyword>
<evidence type="ECO:0000256" key="3">
    <source>
        <dbReference type="ARBA" id="ARBA00001941"/>
    </source>
</evidence>
<keyword evidence="13" id="KW-0464">Manganese</keyword>
<dbReference type="GO" id="GO:0046872">
    <property type="term" value="F:metal ion binding"/>
    <property type="evidence" value="ECO:0007669"/>
    <property type="project" value="UniProtKB-UniRule"/>
</dbReference>
<evidence type="ECO:0000256" key="7">
    <source>
        <dbReference type="ARBA" id="ARBA00013188"/>
    </source>
</evidence>
<evidence type="ECO:0000313" key="16">
    <source>
        <dbReference type="Proteomes" id="UP000186785"/>
    </source>
</evidence>
<dbReference type="InterPro" id="IPR013785">
    <property type="entry name" value="Aldolase_TIM"/>
</dbReference>
<dbReference type="Gene3D" id="3.20.20.70">
    <property type="entry name" value="Aldolase class I"/>
    <property type="match status" value="1"/>
</dbReference>
<dbReference type="HAMAP" id="MF_02227">
    <property type="entry name" value="RPE"/>
    <property type="match status" value="1"/>
</dbReference>
<comment type="cofactor">
    <cofactor evidence="2">
        <name>Mn(2+)</name>
        <dbReference type="ChEBI" id="CHEBI:29035"/>
    </cofactor>
</comment>
<evidence type="ECO:0000313" key="15">
    <source>
        <dbReference type="EMBL" id="OKL49121.1"/>
    </source>
</evidence>
<comment type="pathway">
    <text evidence="10">Carbohydrate degradation.</text>
</comment>
<feature type="binding site" evidence="10 13">
    <location>
        <position position="65"/>
    </location>
    <ligand>
        <name>a divalent metal cation</name>
        <dbReference type="ChEBI" id="CHEBI:60240"/>
    </ligand>
</feature>
<dbReference type="AlphaFoldDB" id="A0A1Q5PNI9"/>
<keyword evidence="8 10" id="KW-0479">Metal-binding</keyword>
<comment type="caution">
    <text evidence="15">The sequence shown here is derived from an EMBL/GenBank/DDBJ whole genome shotgun (WGS) entry which is preliminary data.</text>
</comment>
<feature type="binding site" evidence="14">
    <location>
        <position position="176"/>
    </location>
    <ligand>
        <name>substrate</name>
    </ligand>
</feature>
<dbReference type="PROSITE" id="PS01085">
    <property type="entry name" value="RIBUL_P_3_EPIMER_1"/>
    <property type="match status" value="1"/>
</dbReference>
<dbReference type="OrthoDB" id="1645589at2"/>
<dbReference type="PIRSF" id="PIRSF001461">
    <property type="entry name" value="RPE"/>
    <property type="match status" value="1"/>
</dbReference>
<keyword evidence="13" id="KW-0862">Zinc</keyword>
<evidence type="ECO:0000256" key="1">
    <source>
        <dbReference type="ARBA" id="ARBA00001782"/>
    </source>
</evidence>
<dbReference type="EMBL" id="MQSV01000002">
    <property type="protein sequence ID" value="OKL49121.1"/>
    <property type="molecule type" value="Genomic_DNA"/>
</dbReference>
<dbReference type="NCBIfam" id="TIGR01163">
    <property type="entry name" value="rpe"/>
    <property type="match status" value="1"/>
</dbReference>
<feature type="active site" description="Proton donor" evidence="10 12">
    <location>
        <position position="174"/>
    </location>
</feature>
<dbReference type="PANTHER" id="PTHR11749">
    <property type="entry name" value="RIBULOSE-5-PHOSPHATE-3-EPIMERASE"/>
    <property type="match status" value="1"/>
</dbReference>
<evidence type="ECO:0000256" key="4">
    <source>
        <dbReference type="ARBA" id="ARBA00001947"/>
    </source>
</evidence>
<comment type="cofactor">
    <cofactor evidence="3">
        <name>Co(2+)</name>
        <dbReference type="ChEBI" id="CHEBI:48828"/>
    </cofactor>
</comment>
<dbReference type="Proteomes" id="UP000186785">
    <property type="component" value="Unassembled WGS sequence"/>
</dbReference>
<evidence type="ECO:0000256" key="8">
    <source>
        <dbReference type="ARBA" id="ARBA00022723"/>
    </source>
</evidence>
<dbReference type="GO" id="GO:0006098">
    <property type="term" value="P:pentose-phosphate shunt"/>
    <property type="evidence" value="ECO:0007669"/>
    <property type="project" value="UniProtKB-UniRule"/>
</dbReference>
<feature type="binding site" evidence="10 13">
    <location>
        <position position="32"/>
    </location>
    <ligand>
        <name>a divalent metal cation</name>
        <dbReference type="ChEBI" id="CHEBI:60240"/>
    </ligand>
</feature>
<feature type="active site" description="Proton acceptor" evidence="10 12">
    <location>
        <position position="34"/>
    </location>
</feature>
<keyword evidence="16" id="KW-1185">Reference proteome</keyword>
<dbReference type="Pfam" id="PF00834">
    <property type="entry name" value="Ribul_P_3_epim"/>
    <property type="match status" value="1"/>
</dbReference>
<name>A0A1Q5PNI9_9ACTO</name>
<evidence type="ECO:0000256" key="10">
    <source>
        <dbReference type="HAMAP-Rule" id="MF_02227"/>
    </source>
</evidence>
<keyword evidence="9 10" id="KW-0413">Isomerase</keyword>
<dbReference type="CDD" id="cd00429">
    <property type="entry name" value="RPE"/>
    <property type="match status" value="1"/>
</dbReference>
<dbReference type="GO" id="GO:0004750">
    <property type="term" value="F:D-ribulose-phosphate 3-epimerase activity"/>
    <property type="evidence" value="ECO:0007669"/>
    <property type="project" value="UniProtKB-UniRule"/>
</dbReference>
<proteinExistence type="inferred from homology"/>
<dbReference type="RefSeq" id="WP_073709109.1">
    <property type="nucleotide sequence ID" value="NZ_MQSV01000002.1"/>
</dbReference>
<evidence type="ECO:0000256" key="9">
    <source>
        <dbReference type="ARBA" id="ARBA00023235"/>
    </source>
</evidence>
<dbReference type="InterPro" id="IPR000056">
    <property type="entry name" value="Ribul_P_3_epim-like"/>
</dbReference>
<keyword evidence="10 11" id="KW-0119">Carbohydrate metabolism</keyword>
<evidence type="ECO:0000256" key="11">
    <source>
        <dbReference type="PIRNR" id="PIRNR001461"/>
    </source>
</evidence>
<evidence type="ECO:0000256" key="2">
    <source>
        <dbReference type="ARBA" id="ARBA00001936"/>
    </source>
</evidence>
<evidence type="ECO:0000256" key="14">
    <source>
        <dbReference type="PIRSR" id="PIRSR001461-3"/>
    </source>
</evidence>
<comment type="catalytic activity">
    <reaction evidence="1 10 11">
        <text>D-ribulose 5-phosphate = D-xylulose 5-phosphate</text>
        <dbReference type="Rhea" id="RHEA:13677"/>
        <dbReference type="ChEBI" id="CHEBI:57737"/>
        <dbReference type="ChEBI" id="CHEBI:58121"/>
        <dbReference type="EC" id="5.1.3.1"/>
    </reaction>
</comment>
<accession>A0A1Q5PNI9</accession>
<dbReference type="GO" id="GO:0005737">
    <property type="term" value="C:cytoplasm"/>
    <property type="evidence" value="ECO:0007669"/>
    <property type="project" value="UniProtKB-ARBA"/>
</dbReference>
<dbReference type="FunFam" id="3.20.20.70:FF:000004">
    <property type="entry name" value="Ribulose-phosphate 3-epimerase"/>
    <property type="match status" value="1"/>
</dbReference>
<dbReference type="NCBIfam" id="NF004076">
    <property type="entry name" value="PRK05581.1-4"/>
    <property type="match status" value="1"/>
</dbReference>
<dbReference type="InterPro" id="IPR026019">
    <property type="entry name" value="Ribul_P_3_epim"/>
</dbReference>
<evidence type="ECO:0000256" key="13">
    <source>
        <dbReference type="PIRSR" id="PIRSR001461-2"/>
    </source>
</evidence>
<feature type="binding site" evidence="10 13">
    <location>
        <position position="174"/>
    </location>
    <ligand>
        <name>a divalent metal cation</name>
        <dbReference type="ChEBI" id="CHEBI:60240"/>
    </ligand>
</feature>
<feature type="binding site" evidence="10 14">
    <location>
        <position position="9"/>
    </location>
    <ligand>
        <name>substrate</name>
    </ligand>
</feature>
<evidence type="ECO:0000256" key="6">
    <source>
        <dbReference type="ARBA" id="ARBA00009541"/>
    </source>
</evidence>
<dbReference type="EC" id="5.1.3.1" evidence="7 10"/>
<evidence type="ECO:0000256" key="5">
    <source>
        <dbReference type="ARBA" id="ARBA00001954"/>
    </source>
</evidence>
<sequence length="221" mass="23969">MKRFWVAPSILSADPLNLAAELDRISAADAVHVDIMDNHFVPNLTWGLPTVEALARSQKLPLDVHLMISDQDRLAPAYAEAGSESVTVHFEACQDPVKVAREIRRLGARPAIALKPATPVSVLDQILTEFDMVLVMTVEPGFGGQSFMPEMLAKVRQIRSRLARENLDIRLQVDGGVKADNIALAAEAGADFFVAGSAVFGSDSPGLEISRLREAARAHIH</sequence>
<feature type="binding site" evidence="10">
    <location>
        <begin position="174"/>
        <end position="176"/>
    </location>
    <ligand>
        <name>substrate</name>
    </ligand>
</feature>
<evidence type="ECO:0000256" key="12">
    <source>
        <dbReference type="PIRSR" id="PIRSR001461-1"/>
    </source>
</evidence>
<comment type="similarity">
    <text evidence="6 10 11">Belongs to the ribulose-phosphate 3-epimerase family.</text>
</comment>
<comment type="cofactor">
    <cofactor evidence="5">
        <name>Fe(2+)</name>
        <dbReference type="ChEBI" id="CHEBI:29033"/>
    </cofactor>
</comment>
<feature type="binding site" evidence="10 14">
    <location>
        <begin position="196"/>
        <end position="197"/>
    </location>
    <ligand>
        <name>substrate</name>
    </ligand>
</feature>
<reference evidence="15 16" key="1">
    <citation type="submission" date="2016-11" db="EMBL/GenBank/DDBJ databases">
        <title>Actinomyces gypaetusis sp. nov. isolated from the vulture Gypaetus barbatus in Qinghai Tibet Plateau China.</title>
        <authorList>
            <person name="Meng X."/>
        </authorList>
    </citation>
    <scope>NUCLEOTIDE SEQUENCE [LARGE SCALE GENOMIC DNA]</scope>
    <source>
        <strain evidence="15 16">VUL4_2</strain>
    </source>
</reference>
<comment type="function">
    <text evidence="10">Catalyzes the reversible epimerization of D-ribulose 5-phosphate to D-xylulose 5-phosphate.</text>
</comment>
<protein>
    <recommendedName>
        <fullName evidence="7 10">Ribulose-phosphate 3-epimerase</fullName>
        <ecNumber evidence="7 10">5.1.3.1</ecNumber>
    </recommendedName>
</protein>
<comment type="cofactor">
    <cofactor evidence="10 13">
        <name>a divalent metal cation</name>
        <dbReference type="ChEBI" id="CHEBI:60240"/>
    </cofactor>
    <text evidence="10 13">Binds 1 divalent metal cation per subunit.</text>
</comment>
<feature type="binding site" evidence="10 14">
    <location>
        <position position="65"/>
    </location>
    <ligand>
        <name>substrate</name>
    </ligand>
</feature>
<feature type="binding site" evidence="10 14">
    <location>
        <begin position="141"/>
        <end position="144"/>
    </location>
    <ligand>
        <name>substrate</name>
    </ligand>
</feature>
<comment type="cofactor">
    <cofactor evidence="4">
        <name>Zn(2+)</name>
        <dbReference type="ChEBI" id="CHEBI:29105"/>
    </cofactor>
</comment>
<dbReference type="SUPFAM" id="SSF51366">
    <property type="entry name" value="Ribulose-phoshate binding barrel"/>
    <property type="match status" value="1"/>
</dbReference>
<gene>
    <name evidence="10" type="primary">rpe</name>
    <name evidence="15" type="ORF">BSR29_04620</name>
</gene>
<dbReference type="InterPro" id="IPR011060">
    <property type="entry name" value="RibuloseP-bd_barrel"/>
</dbReference>